<evidence type="ECO:0000256" key="1">
    <source>
        <dbReference type="ARBA" id="ARBA00001961"/>
    </source>
</evidence>
<evidence type="ECO:0000256" key="6">
    <source>
        <dbReference type="ARBA" id="ARBA00023004"/>
    </source>
</evidence>
<evidence type="ECO:0000256" key="2">
    <source>
        <dbReference type="ARBA" id="ARBA00022723"/>
    </source>
</evidence>
<reference evidence="8" key="1">
    <citation type="submission" date="2022-08" db="EMBL/GenBank/DDBJ databases">
        <title>Novel Bdellovibrio Species Isolated from Svalbard: Designation Bdellovibrio svalbardensis.</title>
        <authorList>
            <person name="Mitchell R.J."/>
            <person name="Choi S.Y."/>
        </authorList>
    </citation>
    <scope>NUCLEOTIDE SEQUENCE</scope>
    <source>
        <strain evidence="8">PAP01</strain>
    </source>
</reference>
<dbReference type="Gene3D" id="2.60.120.620">
    <property type="entry name" value="q2cbj1_9rhob like domain"/>
    <property type="match status" value="1"/>
</dbReference>
<protein>
    <submittedName>
        <fullName evidence="8">2OG-Fe(II) oxygenase</fullName>
    </submittedName>
</protein>
<evidence type="ECO:0000313" key="8">
    <source>
        <dbReference type="EMBL" id="MDG0816053.1"/>
    </source>
</evidence>
<keyword evidence="2" id="KW-0479">Metal-binding</keyword>
<keyword evidence="9" id="KW-1185">Reference proteome</keyword>
<evidence type="ECO:0000256" key="3">
    <source>
        <dbReference type="ARBA" id="ARBA00022896"/>
    </source>
</evidence>
<dbReference type="PANTHER" id="PTHR12907">
    <property type="entry name" value="EGL NINE HOMOLOG-RELATED"/>
    <property type="match status" value="1"/>
</dbReference>
<evidence type="ECO:0000256" key="5">
    <source>
        <dbReference type="ARBA" id="ARBA00023002"/>
    </source>
</evidence>
<feature type="domain" description="Fe2OG dioxygenase" evidence="7">
    <location>
        <begin position="97"/>
        <end position="212"/>
    </location>
</feature>
<keyword evidence="6" id="KW-0408">Iron</keyword>
<dbReference type="PANTHER" id="PTHR12907:SF26">
    <property type="entry name" value="HIF PROLYL HYDROXYLASE, ISOFORM C"/>
    <property type="match status" value="1"/>
</dbReference>
<dbReference type="InterPro" id="IPR005123">
    <property type="entry name" value="Oxoglu/Fe-dep_dioxygenase_dom"/>
</dbReference>
<dbReference type="Proteomes" id="UP001152321">
    <property type="component" value="Unassembled WGS sequence"/>
</dbReference>
<dbReference type="InterPro" id="IPR044862">
    <property type="entry name" value="Pro_4_hyd_alph_FE2OG_OXY"/>
</dbReference>
<name>A0ABT6DGR9_9BACT</name>
<dbReference type="EMBL" id="JANRMI010000002">
    <property type="protein sequence ID" value="MDG0816053.1"/>
    <property type="molecule type" value="Genomic_DNA"/>
</dbReference>
<keyword evidence="5" id="KW-0560">Oxidoreductase</keyword>
<keyword evidence="3" id="KW-0847">Vitamin C</keyword>
<sequence length="215" mass="24254">MEQKQINLTALEDMLEELAQKNWAISKQVFSEDFCKDLAHECQNLAAAGQLSKASIGKGASKTVRSEIRGDFIQWLDDSHPFHQCLELIRQSLNQFFFLGLRRVEAHFALYPPGAGYAKHIDNHRPNSGQNSGSSGGGSNHRKITFVLYLNENWQKDHGGELSLYNPDKDSEMLGQVEPTMGTLILFRSDLFPHQVEKSSANRMSLTGWFRDDAL</sequence>
<gene>
    <name evidence="8" type="ORF">NWE73_06745</name>
</gene>
<evidence type="ECO:0000259" key="7">
    <source>
        <dbReference type="PROSITE" id="PS51471"/>
    </source>
</evidence>
<dbReference type="InterPro" id="IPR051559">
    <property type="entry name" value="HIF_prolyl_hydroxylases"/>
</dbReference>
<evidence type="ECO:0000313" key="9">
    <source>
        <dbReference type="Proteomes" id="UP001152321"/>
    </source>
</evidence>
<dbReference type="SMART" id="SM00702">
    <property type="entry name" value="P4Hc"/>
    <property type="match status" value="1"/>
</dbReference>
<dbReference type="PROSITE" id="PS51471">
    <property type="entry name" value="FE2OG_OXY"/>
    <property type="match status" value="1"/>
</dbReference>
<comment type="cofactor">
    <cofactor evidence="1">
        <name>L-ascorbate</name>
        <dbReference type="ChEBI" id="CHEBI:38290"/>
    </cofactor>
</comment>
<evidence type="ECO:0000256" key="4">
    <source>
        <dbReference type="ARBA" id="ARBA00022964"/>
    </source>
</evidence>
<proteinExistence type="predicted"/>
<dbReference type="RefSeq" id="WP_277577531.1">
    <property type="nucleotide sequence ID" value="NZ_JANRMI010000002.1"/>
</dbReference>
<comment type="caution">
    <text evidence="8">The sequence shown here is derived from an EMBL/GenBank/DDBJ whole genome shotgun (WGS) entry which is preliminary data.</text>
</comment>
<dbReference type="Pfam" id="PF13640">
    <property type="entry name" value="2OG-FeII_Oxy_3"/>
    <property type="match status" value="1"/>
</dbReference>
<keyword evidence="4" id="KW-0223">Dioxygenase</keyword>
<accession>A0ABT6DGR9</accession>
<organism evidence="8 9">
    <name type="scientific">Bdellovibrio svalbardensis</name>
    <dbReference type="NCBI Taxonomy" id="2972972"/>
    <lineage>
        <taxon>Bacteria</taxon>
        <taxon>Pseudomonadati</taxon>
        <taxon>Bdellovibrionota</taxon>
        <taxon>Bdellovibrionia</taxon>
        <taxon>Bdellovibrionales</taxon>
        <taxon>Pseudobdellovibrionaceae</taxon>
        <taxon>Bdellovibrio</taxon>
    </lineage>
</organism>
<dbReference type="InterPro" id="IPR006620">
    <property type="entry name" value="Pro_4_hyd_alph"/>
</dbReference>